<name>A0A1X1ET50_PANCY</name>
<dbReference type="OrthoDB" id="6228084at2"/>
<protein>
    <recommendedName>
        <fullName evidence="4">DUF3261 domain-containing protein</fullName>
    </recommendedName>
</protein>
<evidence type="ECO:0000313" key="2">
    <source>
        <dbReference type="EMBL" id="ORM93186.1"/>
    </source>
</evidence>
<evidence type="ECO:0008006" key="4">
    <source>
        <dbReference type="Google" id="ProtNLM"/>
    </source>
</evidence>
<dbReference type="STRING" id="55209.HA50_07450"/>
<feature type="signal peptide" evidence="1">
    <location>
        <begin position="1"/>
        <end position="23"/>
    </location>
</feature>
<gene>
    <name evidence="2" type="ORF">HA50_07450</name>
</gene>
<comment type="caution">
    <text evidence="2">The sequence shown here is derived from an EMBL/GenBank/DDBJ whole genome shotgun (WGS) entry which is preliminary data.</text>
</comment>
<accession>A0A1X1ET50</accession>
<dbReference type="RefSeq" id="WP_084873840.1">
    <property type="nucleotide sequence ID" value="NZ_JAGGMY010000001.1"/>
</dbReference>
<evidence type="ECO:0000256" key="1">
    <source>
        <dbReference type="SAM" id="SignalP"/>
    </source>
</evidence>
<dbReference type="EMBL" id="MLJI01000001">
    <property type="protein sequence ID" value="ORM93186.1"/>
    <property type="molecule type" value="Genomic_DNA"/>
</dbReference>
<reference evidence="2 3" key="1">
    <citation type="journal article" date="2017" name="Antonie Van Leeuwenhoek">
        <title>Phylogenomic resolution of the bacterial genus Pantoea and its relationship with Erwinia and Tatumella.</title>
        <authorList>
            <person name="Palmer M."/>
            <person name="Steenkamp E.T."/>
            <person name="Coetzee M.P."/>
            <person name="Chan W.Y."/>
            <person name="van Zyl E."/>
            <person name="De Maayer P."/>
            <person name="Coutinho T.A."/>
            <person name="Blom J."/>
            <person name="Smits T.H."/>
            <person name="Duffy B."/>
            <person name="Venter S.N."/>
        </authorList>
    </citation>
    <scope>NUCLEOTIDE SEQUENCE [LARGE SCALE GENOMIC DNA]</scope>
    <source>
        <strain evidence="2 3">LMG 2657</strain>
    </source>
</reference>
<dbReference type="Pfam" id="PF11659">
    <property type="entry name" value="DUF3261"/>
    <property type="match status" value="1"/>
</dbReference>
<proteinExistence type="predicted"/>
<sequence>MIKKSLILLLLSLLLGGCAQQTAQPNRPTAWLKPGVRVTLPAPGISPAFQQQQLLTGHNKGKTQSLLVLLAADEQHISLAGLSSLGIRLFSVTYDASGVHTQQMMALPEMPPASQVLADIMLSHWPISAWQPQLPSGWQLQDIGDRRELRDPSGTVVTLIHYQQRGGQRDPISIEQRAFGYQIQIQTLDAS</sequence>
<dbReference type="AlphaFoldDB" id="A0A1X1ET50"/>
<feature type="chain" id="PRO_5012168175" description="DUF3261 domain-containing protein" evidence="1">
    <location>
        <begin position="24"/>
        <end position="191"/>
    </location>
</feature>
<dbReference type="PROSITE" id="PS51257">
    <property type="entry name" value="PROKAR_LIPOPROTEIN"/>
    <property type="match status" value="1"/>
</dbReference>
<evidence type="ECO:0000313" key="3">
    <source>
        <dbReference type="Proteomes" id="UP000193749"/>
    </source>
</evidence>
<keyword evidence="3" id="KW-1185">Reference proteome</keyword>
<dbReference type="Proteomes" id="UP000193749">
    <property type="component" value="Unassembled WGS sequence"/>
</dbReference>
<keyword evidence="1" id="KW-0732">Signal</keyword>
<dbReference type="InterPro" id="IPR021675">
    <property type="entry name" value="DUF3261"/>
</dbReference>
<organism evidence="2 3">
    <name type="scientific">Pantoea cypripedii</name>
    <name type="common">Pectobacterium cypripedii</name>
    <name type="synonym">Erwinia cypripedii</name>
    <dbReference type="NCBI Taxonomy" id="55209"/>
    <lineage>
        <taxon>Bacteria</taxon>
        <taxon>Pseudomonadati</taxon>
        <taxon>Pseudomonadota</taxon>
        <taxon>Gammaproteobacteria</taxon>
        <taxon>Enterobacterales</taxon>
        <taxon>Erwiniaceae</taxon>
        <taxon>Pantoea</taxon>
    </lineage>
</organism>